<dbReference type="InterPro" id="IPR029063">
    <property type="entry name" value="SAM-dependent_MTases_sf"/>
</dbReference>
<dbReference type="GO" id="GO:0005829">
    <property type="term" value="C:cytosol"/>
    <property type="evidence" value="ECO:0007669"/>
    <property type="project" value="TreeGrafter"/>
</dbReference>
<dbReference type="InterPro" id="IPR011605">
    <property type="entry name" value="NusB_fam"/>
</dbReference>
<dbReference type="InterPro" id="IPR054728">
    <property type="entry name" value="RsmB-like_ferredoxin"/>
</dbReference>
<sequence>MNARAVALEILRRVEADGAYVDELLGERMRASGLVSRDRAFCRELVSGTMRWRGRLDWVLARCLKGDLEGLTVAIRNVLRLGVYQILFSDGVPDRAAVYESVELAKRVGHRGTVRLVNAVLRRIVRERERIAYPDPEGDPAGHLAVVGSHPRWLVARWIARFGMEEASALCAANNRRRPVSLRVNRLMGTVETLVARLAEEGFKGRP</sequence>
<proteinExistence type="inferred from homology"/>
<dbReference type="Pfam" id="PF01029">
    <property type="entry name" value="NusB"/>
    <property type="match status" value="1"/>
</dbReference>
<accession>X0ZH46</accession>
<comment type="similarity">
    <text evidence="1">Belongs to the NusB family.</text>
</comment>
<dbReference type="PANTHER" id="PTHR11078">
    <property type="entry name" value="N UTILIZATION SUBSTANCE PROTEIN B-RELATED"/>
    <property type="match status" value="1"/>
</dbReference>
<dbReference type="Gene3D" id="3.30.70.1170">
    <property type="entry name" value="Sun protein, domain 3"/>
    <property type="match status" value="1"/>
</dbReference>
<keyword evidence="3" id="KW-0694">RNA-binding</keyword>
<feature type="domain" description="Ribosomal RNA small subunit methyltransferase B-like ferredoxin-like" evidence="7">
    <location>
        <begin position="150"/>
        <end position="205"/>
    </location>
</feature>
<dbReference type="GO" id="GO:0031564">
    <property type="term" value="P:transcription antitermination"/>
    <property type="evidence" value="ECO:0007669"/>
    <property type="project" value="UniProtKB-KW"/>
</dbReference>
<feature type="non-terminal residue" evidence="8">
    <location>
        <position position="207"/>
    </location>
</feature>
<dbReference type="InterPro" id="IPR006027">
    <property type="entry name" value="NusB_RsmB_TIM44"/>
</dbReference>
<gene>
    <name evidence="8" type="ORF">S01H1_78704</name>
</gene>
<comment type="caution">
    <text evidence="8">The sequence shown here is derived from an EMBL/GenBank/DDBJ whole genome shotgun (WGS) entry which is preliminary data.</text>
</comment>
<evidence type="ECO:0000256" key="2">
    <source>
        <dbReference type="ARBA" id="ARBA00022814"/>
    </source>
</evidence>
<reference evidence="8" key="1">
    <citation type="journal article" date="2014" name="Front. Microbiol.">
        <title>High frequency of phylogenetically diverse reductive dehalogenase-homologous genes in deep subseafloor sedimentary metagenomes.</title>
        <authorList>
            <person name="Kawai M."/>
            <person name="Futagami T."/>
            <person name="Toyoda A."/>
            <person name="Takaki Y."/>
            <person name="Nishi S."/>
            <person name="Hori S."/>
            <person name="Arai W."/>
            <person name="Tsubouchi T."/>
            <person name="Morono Y."/>
            <person name="Uchiyama I."/>
            <person name="Ito T."/>
            <person name="Fujiyama A."/>
            <person name="Inagaki F."/>
            <person name="Takami H."/>
        </authorList>
    </citation>
    <scope>NUCLEOTIDE SEQUENCE</scope>
    <source>
        <strain evidence="8">Expedition CK06-06</strain>
    </source>
</reference>
<keyword evidence="5" id="KW-0804">Transcription</keyword>
<dbReference type="GO" id="GO:0006353">
    <property type="term" value="P:DNA-templated transcription termination"/>
    <property type="evidence" value="ECO:0007669"/>
    <property type="project" value="InterPro"/>
</dbReference>
<dbReference type="SUPFAM" id="SSF48013">
    <property type="entry name" value="NusB-like"/>
    <property type="match status" value="1"/>
</dbReference>
<dbReference type="SUPFAM" id="SSF53335">
    <property type="entry name" value="S-adenosyl-L-methionine-dependent methyltransferases"/>
    <property type="match status" value="1"/>
</dbReference>
<dbReference type="GO" id="GO:0003723">
    <property type="term" value="F:RNA binding"/>
    <property type="evidence" value="ECO:0007669"/>
    <property type="project" value="UniProtKB-KW"/>
</dbReference>
<evidence type="ECO:0000256" key="5">
    <source>
        <dbReference type="ARBA" id="ARBA00023163"/>
    </source>
</evidence>
<keyword evidence="2" id="KW-0889">Transcription antitermination</keyword>
<dbReference type="EMBL" id="BARS01052990">
    <property type="protein sequence ID" value="GAG47681.1"/>
    <property type="molecule type" value="Genomic_DNA"/>
</dbReference>
<dbReference type="InterPro" id="IPR035926">
    <property type="entry name" value="NusB-like_sf"/>
</dbReference>
<dbReference type="PANTHER" id="PTHR11078:SF3">
    <property type="entry name" value="ANTITERMINATION NUSB DOMAIN-CONTAINING PROTEIN"/>
    <property type="match status" value="1"/>
</dbReference>
<dbReference type="AlphaFoldDB" id="X0ZH46"/>
<evidence type="ECO:0000259" key="7">
    <source>
        <dbReference type="Pfam" id="PF22458"/>
    </source>
</evidence>
<evidence type="ECO:0000313" key="8">
    <source>
        <dbReference type="EMBL" id="GAG47681.1"/>
    </source>
</evidence>
<evidence type="ECO:0000256" key="1">
    <source>
        <dbReference type="ARBA" id="ARBA00005952"/>
    </source>
</evidence>
<feature type="domain" description="NusB/RsmB/TIM44" evidence="6">
    <location>
        <begin position="1"/>
        <end position="126"/>
    </location>
</feature>
<organism evidence="8">
    <name type="scientific">marine sediment metagenome</name>
    <dbReference type="NCBI Taxonomy" id="412755"/>
    <lineage>
        <taxon>unclassified sequences</taxon>
        <taxon>metagenomes</taxon>
        <taxon>ecological metagenomes</taxon>
    </lineage>
</organism>
<dbReference type="Pfam" id="PF22458">
    <property type="entry name" value="RsmF-B_ferredox"/>
    <property type="match status" value="1"/>
</dbReference>
<evidence type="ECO:0000259" key="6">
    <source>
        <dbReference type="Pfam" id="PF01029"/>
    </source>
</evidence>
<name>X0ZH46_9ZZZZ</name>
<keyword evidence="4" id="KW-0805">Transcription regulation</keyword>
<dbReference type="Gene3D" id="1.10.940.10">
    <property type="entry name" value="NusB-like"/>
    <property type="match status" value="1"/>
</dbReference>
<evidence type="ECO:0000256" key="3">
    <source>
        <dbReference type="ARBA" id="ARBA00022884"/>
    </source>
</evidence>
<evidence type="ECO:0000256" key="4">
    <source>
        <dbReference type="ARBA" id="ARBA00023015"/>
    </source>
</evidence>
<protein>
    <submittedName>
        <fullName evidence="8">Uncharacterized protein</fullName>
    </submittedName>
</protein>